<reference evidence="1" key="1">
    <citation type="submission" date="2023-03" db="EMBL/GenBank/DDBJ databases">
        <title>Massive genome expansion in bonnet fungi (Mycena s.s.) driven by repeated elements and novel gene families across ecological guilds.</title>
        <authorList>
            <consortium name="Lawrence Berkeley National Laboratory"/>
            <person name="Harder C.B."/>
            <person name="Miyauchi S."/>
            <person name="Viragh M."/>
            <person name="Kuo A."/>
            <person name="Thoen E."/>
            <person name="Andreopoulos B."/>
            <person name="Lu D."/>
            <person name="Skrede I."/>
            <person name="Drula E."/>
            <person name="Henrissat B."/>
            <person name="Morin E."/>
            <person name="Kohler A."/>
            <person name="Barry K."/>
            <person name="LaButti K."/>
            <person name="Morin E."/>
            <person name="Salamov A."/>
            <person name="Lipzen A."/>
            <person name="Mereny Z."/>
            <person name="Hegedus B."/>
            <person name="Baldrian P."/>
            <person name="Stursova M."/>
            <person name="Weitz H."/>
            <person name="Taylor A."/>
            <person name="Grigoriev I.V."/>
            <person name="Nagy L.G."/>
            <person name="Martin F."/>
            <person name="Kauserud H."/>
        </authorList>
    </citation>
    <scope>NUCLEOTIDE SEQUENCE</scope>
    <source>
        <strain evidence="1">CBHHK200</strain>
    </source>
</reference>
<organism evidence="1 2">
    <name type="scientific">Mycena alexandri</name>
    <dbReference type="NCBI Taxonomy" id="1745969"/>
    <lineage>
        <taxon>Eukaryota</taxon>
        <taxon>Fungi</taxon>
        <taxon>Dikarya</taxon>
        <taxon>Basidiomycota</taxon>
        <taxon>Agaricomycotina</taxon>
        <taxon>Agaricomycetes</taxon>
        <taxon>Agaricomycetidae</taxon>
        <taxon>Agaricales</taxon>
        <taxon>Marasmiineae</taxon>
        <taxon>Mycenaceae</taxon>
        <taxon>Mycena</taxon>
    </lineage>
</organism>
<protein>
    <submittedName>
        <fullName evidence="1">Uncharacterized protein</fullName>
    </submittedName>
</protein>
<dbReference type="Proteomes" id="UP001218188">
    <property type="component" value="Unassembled WGS sequence"/>
</dbReference>
<evidence type="ECO:0000313" key="2">
    <source>
        <dbReference type="Proteomes" id="UP001218188"/>
    </source>
</evidence>
<proteinExistence type="predicted"/>
<accession>A0AAD6T8D2</accession>
<comment type="caution">
    <text evidence="1">The sequence shown here is derived from an EMBL/GenBank/DDBJ whole genome shotgun (WGS) entry which is preliminary data.</text>
</comment>
<keyword evidence="2" id="KW-1185">Reference proteome</keyword>
<name>A0AAD6T8D2_9AGAR</name>
<sequence>MALTETPDHTELAAVITFCLDRLHPDLNQVTQNVIRCFLAAPSDSGVQFVCSVPDAFISASVRSFRMPHNASSPFPRLSPSSASSASRSVSGAFILPSMGSSRTPYSTTSSLVRLPLMNPPSASPSVSGISVLASMGSSKTPLNTLSPFFSRFRVELVVGIAVSPTPNPFIQTSVALSSTRCSIPPQLVSTAASGASAVLR</sequence>
<dbReference type="AlphaFoldDB" id="A0AAD6T8D2"/>
<evidence type="ECO:0000313" key="1">
    <source>
        <dbReference type="EMBL" id="KAJ7041399.1"/>
    </source>
</evidence>
<dbReference type="EMBL" id="JARJCM010000017">
    <property type="protein sequence ID" value="KAJ7041399.1"/>
    <property type="molecule type" value="Genomic_DNA"/>
</dbReference>
<gene>
    <name evidence="1" type="ORF">C8F04DRAFT_1177235</name>
</gene>